<evidence type="ECO:0000259" key="9">
    <source>
        <dbReference type="Pfam" id="PF23782"/>
    </source>
</evidence>
<keyword evidence="5" id="KW-0732">Signal</keyword>
<dbReference type="InterPro" id="IPR006761">
    <property type="entry name" value="Tsg"/>
</dbReference>
<feature type="transmembrane region" description="Helical" evidence="7">
    <location>
        <begin position="12"/>
        <end position="33"/>
    </location>
</feature>
<evidence type="ECO:0000256" key="2">
    <source>
        <dbReference type="ARBA" id="ARBA00010047"/>
    </source>
</evidence>
<comment type="similarity">
    <text evidence="2">Belongs to the twisted gastrulation protein family.</text>
</comment>
<keyword evidence="4" id="KW-0964">Secreted</keyword>
<dbReference type="PANTHER" id="PTHR12312:SF16">
    <property type="entry name" value="TWISTED GASTRULATION PROTEIN HOMOLOG 1-A-RELATED"/>
    <property type="match status" value="1"/>
</dbReference>
<evidence type="ECO:0000256" key="4">
    <source>
        <dbReference type="ARBA" id="ARBA00022525"/>
    </source>
</evidence>
<keyword evidence="3" id="KW-0217">Developmental protein</keyword>
<evidence type="ECO:0000313" key="10">
    <source>
        <dbReference type="EMBL" id="MDE49889.1"/>
    </source>
</evidence>
<keyword evidence="7" id="KW-1133">Transmembrane helix</keyword>
<evidence type="ECO:0000256" key="5">
    <source>
        <dbReference type="ARBA" id="ARBA00022729"/>
    </source>
</evidence>
<feature type="domain" description="Tsg C-terminal" evidence="8">
    <location>
        <begin position="133"/>
        <end position="198"/>
    </location>
</feature>
<reference evidence="10" key="1">
    <citation type="submission" date="2018-10" db="EMBL/GenBank/DDBJ databases">
        <title>Transcriptome assembly of Aceria tosichella (Wheat curl mite) Type 2.</title>
        <authorList>
            <person name="Scully E.D."/>
            <person name="Geib S.M."/>
            <person name="Palmer N.A."/>
            <person name="Gupta A.K."/>
            <person name="Sarath G."/>
            <person name="Tatineni S."/>
        </authorList>
    </citation>
    <scope>NUCLEOTIDE SEQUENCE</scope>
    <source>
        <strain evidence="10">LincolnNE</strain>
    </source>
</reference>
<dbReference type="EMBL" id="GGYP01005118">
    <property type="protein sequence ID" value="MDE49889.1"/>
    <property type="molecule type" value="Transcribed_RNA"/>
</dbReference>
<gene>
    <name evidence="10" type="primary">tsg_0</name>
    <name evidence="10" type="ORF">g.10681</name>
</gene>
<evidence type="ECO:0000256" key="6">
    <source>
        <dbReference type="ARBA" id="ARBA00023180"/>
    </source>
</evidence>
<organism evidence="10">
    <name type="scientific">Aceria tosichella</name>
    <name type="common">wheat curl mite</name>
    <dbReference type="NCBI Taxonomy" id="561515"/>
    <lineage>
        <taxon>Eukaryota</taxon>
        <taxon>Metazoa</taxon>
        <taxon>Ecdysozoa</taxon>
        <taxon>Arthropoda</taxon>
        <taxon>Chelicerata</taxon>
        <taxon>Arachnida</taxon>
        <taxon>Acari</taxon>
        <taxon>Acariformes</taxon>
        <taxon>Trombidiformes</taxon>
        <taxon>Prostigmata</taxon>
        <taxon>Eupodina</taxon>
        <taxon>Eriophyoidea</taxon>
        <taxon>Eriophyidae</taxon>
        <taxon>Eriophyinae</taxon>
        <taxon>Aceriini</taxon>
        <taxon>Aceria</taxon>
    </lineage>
</organism>
<comment type="subcellular location">
    <subcellularLocation>
        <location evidence="1">Secreted</location>
    </subcellularLocation>
</comment>
<feature type="domain" description="Tsg N-terminal" evidence="9">
    <location>
        <begin position="36"/>
        <end position="92"/>
    </location>
</feature>
<accession>A0A6G1SHQ0</accession>
<protein>
    <submittedName>
        <fullName evidence="10">Protein twisted gastrulation</fullName>
    </submittedName>
</protein>
<dbReference type="InterPro" id="IPR057635">
    <property type="entry name" value="Tsg_N"/>
</dbReference>
<keyword evidence="6" id="KW-0325">Glycoprotein</keyword>
<dbReference type="AlphaFoldDB" id="A0A6G1SHQ0"/>
<keyword evidence="7" id="KW-0472">Membrane</keyword>
<dbReference type="InterPro" id="IPR057726">
    <property type="entry name" value="Tsg_C"/>
</dbReference>
<dbReference type="PANTHER" id="PTHR12312">
    <property type="entry name" value="TWISTED GASTRULATION PROTEIN HOMOLOG 1-A-RELATED"/>
    <property type="match status" value="1"/>
</dbReference>
<evidence type="ECO:0000256" key="1">
    <source>
        <dbReference type="ARBA" id="ARBA00004613"/>
    </source>
</evidence>
<evidence type="ECO:0000256" key="7">
    <source>
        <dbReference type="SAM" id="Phobius"/>
    </source>
</evidence>
<proteinExistence type="inferred from homology"/>
<dbReference type="GO" id="GO:0005615">
    <property type="term" value="C:extracellular space"/>
    <property type="evidence" value="ECO:0007669"/>
    <property type="project" value="TreeGrafter"/>
</dbReference>
<evidence type="ECO:0000256" key="3">
    <source>
        <dbReference type="ARBA" id="ARBA00022473"/>
    </source>
</evidence>
<evidence type="ECO:0000259" key="8">
    <source>
        <dbReference type="Pfam" id="PF04668"/>
    </source>
</evidence>
<keyword evidence="7" id="KW-0812">Transmembrane</keyword>
<name>A0A6G1SHQ0_9ACAR</name>
<sequence length="212" mass="23748">MAQSRYLGWQPWISRLSILISIATLIVMTNLVFVSACPRMNCAPIISKCQLIDACRCEASLNYTCFKACSHCLGEYYSECCSCVGVCPKEDENDKSLESHVKVFESTNDELFDLFASDDDLSARWIIHHDKITSPNSTVSMNCTMAFLVSCVDMYKCESSCISMGASGYRWFHVGCCECVGKYCLNFGVNEIRCRNCPQDSEQVIDSSNDNL</sequence>
<dbReference type="Pfam" id="PF23782">
    <property type="entry name" value="Tsg_N"/>
    <property type="match status" value="1"/>
</dbReference>
<dbReference type="GO" id="GO:0030510">
    <property type="term" value="P:regulation of BMP signaling pathway"/>
    <property type="evidence" value="ECO:0007669"/>
    <property type="project" value="TreeGrafter"/>
</dbReference>
<dbReference type="Pfam" id="PF04668">
    <property type="entry name" value="Tsg"/>
    <property type="match status" value="1"/>
</dbReference>